<dbReference type="RefSeq" id="WP_169452680.1">
    <property type="nucleotide sequence ID" value="NZ_CP051774.1"/>
</dbReference>
<organism evidence="3 4">
    <name type="scientific">Luteolibacter luteus</name>
    <dbReference type="NCBI Taxonomy" id="2728835"/>
    <lineage>
        <taxon>Bacteria</taxon>
        <taxon>Pseudomonadati</taxon>
        <taxon>Verrucomicrobiota</taxon>
        <taxon>Verrucomicrobiia</taxon>
        <taxon>Verrucomicrobiales</taxon>
        <taxon>Verrucomicrobiaceae</taxon>
        <taxon>Luteolibacter</taxon>
    </lineage>
</organism>
<name>A0A858RDJ0_9BACT</name>
<evidence type="ECO:0000313" key="3">
    <source>
        <dbReference type="EMBL" id="QJE94459.1"/>
    </source>
</evidence>
<feature type="transmembrane region" description="Helical" evidence="1">
    <location>
        <begin position="500"/>
        <end position="521"/>
    </location>
</feature>
<dbReference type="Pfam" id="PF23357">
    <property type="entry name" value="DUF7088"/>
    <property type="match status" value="1"/>
</dbReference>
<dbReference type="InterPro" id="IPR055396">
    <property type="entry name" value="DUF7088"/>
</dbReference>
<dbReference type="Proteomes" id="UP000501812">
    <property type="component" value="Chromosome"/>
</dbReference>
<dbReference type="KEGG" id="luo:HHL09_01200"/>
<keyword evidence="4" id="KW-1185">Reference proteome</keyword>
<reference evidence="3 4" key="1">
    <citation type="submission" date="2020-04" db="EMBL/GenBank/DDBJ databases">
        <title>Luteolibacter sp. G-1-1-1 isolated from soil.</title>
        <authorList>
            <person name="Dahal R.H."/>
        </authorList>
    </citation>
    <scope>NUCLEOTIDE SEQUENCE [LARGE SCALE GENOMIC DNA]</scope>
    <source>
        <strain evidence="3 4">G-1-1-1</strain>
    </source>
</reference>
<evidence type="ECO:0000259" key="2">
    <source>
        <dbReference type="Pfam" id="PF23357"/>
    </source>
</evidence>
<feature type="transmembrane region" description="Helical" evidence="1">
    <location>
        <begin position="20"/>
        <end position="43"/>
    </location>
</feature>
<protein>
    <recommendedName>
        <fullName evidence="2">DUF7088 domain-containing protein</fullName>
    </recommendedName>
</protein>
<accession>A0A858RDJ0</accession>
<gene>
    <name evidence="3" type="ORF">HHL09_01200</name>
</gene>
<evidence type="ECO:0000256" key="1">
    <source>
        <dbReference type="SAM" id="Phobius"/>
    </source>
</evidence>
<sequence>MSKDSDTPSSRKPAKPIGRFGTGTLSLLQILCVTILFVGINYLSSQYYAPKDLSADAAFTLSPATKRFLESPAVQERDEPIRVIVAFRRSNGFYDRVRALAEEYSRIAGKGKVKLELVDPIRSPDRTQQIKEAYRKVFGTAFNNRTMFTTDLVIIDARTKAERDAMVSSPNDPPKKSHIRFIESENMARFETDEKGQRKITGFVGEDAITTGLVAAIEGQPRKVYLFTDKTGYTVDTVDSPLSTFEGILLSQNALTVRAPISGLDRIPDDAAAVAIINPAYDFTPQELEVLGEYWNRPKSGVLVTLGQETPPRLRAFLRNLGITPGRDRVITAKGDQIISTVRGTFKGGMEFTKDFWDKVATFEGATNSLEIRDSDNEDLLNRKIMPYTLLETGPEFWGETRFGAATPAFDPREDNPGPSRLAGAVIRGGATRDDVGDSVSKMVVISNSDFLSPKYLTDINRNFMASSANWLIGREELTGFGPRTLGTYKLPLLDSQVSFINRVNLFFLPGFAFLIGLIVWSSRRA</sequence>
<dbReference type="EMBL" id="CP051774">
    <property type="protein sequence ID" value="QJE94459.1"/>
    <property type="molecule type" value="Genomic_DNA"/>
</dbReference>
<keyword evidence="1" id="KW-0812">Transmembrane</keyword>
<proteinExistence type="predicted"/>
<evidence type="ECO:0000313" key="4">
    <source>
        <dbReference type="Proteomes" id="UP000501812"/>
    </source>
</evidence>
<keyword evidence="1" id="KW-0472">Membrane</keyword>
<feature type="domain" description="DUF7088" evidence="2">
    <location>
        <begin position="56"/>
        <end position="136"/>
    </location>
</feature>
<keyword evidence="1" id="KW-1133">Transmembrane helix</keyword>
<dbReference type="AlphaFoldDB" id="A0A858RDJ0"/>